<evidence type="ECO:0000313" key="2">
    <source>
        <dbReference type="EMBL" id="MCO4293761.1"/>
    </source>
</evidence>
<name>A0A9X2F7F8_9SPHI</name>
<dbReference type="RefSeq" id="WP_252588414.1">
    <property type="nucleotide sequence ID" value="NZ_JAMWYS010000042.1"/>
</dbReference>
<accession>A0A9X2F7F8</accession>
<comment type="caution">
    <text evidence="2">The sequence shown here is derived from an EMBL/GenBank/DDBJ whole genome shotgun (WGS) entry which is preliminary data.</text>
</comment>
<proteinExistence type="predicted"/>
<dbReference type="Proteomes" id="UP001155182">
    <property type="component" value="Unassembled WGS sequence"/>
</dbReference>
<dbReference type="InterPro" id="IPR019619">
    <property type="entry name" value="DUF2490"/>
</dbReference>
<organism evidence="2 3">
    <name type="scientific">Solitalea agri</name>
    <dbReference type="NCBI Taxonomy" id="2953739"/>
    <lineage>
        <taxon>Bacteria</taxon>
        <taxon>Pseudomonadati</taxon>
        <taxon>Bacteroidota</taxon>
        <taxon>Sphingobacteriia</taxon>
        <taxon>Sphingobacteriales</taxon>
        <taxon>Sphingobacteriaceae</taxon>
        <taxon>Solitalea</taxon>
    </lineage>
</organism>
<dbReference type="AlphaFoldDB" id="A0A9X2F7F8"/>
<evidence type="ECO:0000313" key="3">
    <source>
        <dbReference type="Proteomes" id="UP001155182"/>
    </source>
</evidence>
<feature type="chain" id="PRO_5040803770" evidence="1">
    <location>
        <begin position="21"/>
        <end position="258"/>
    </location>
</feature>
<evidence type="ECO:0000256" key="1">
    <source>
        <dbReference type="SAM" id="SignalP"/>
    </source>
</evidence>
<gene>
    <name evidence="2" type="ORF">NF867_12890</name>
</gene>
<reference evidence="2" key="1">
    <citation type="submission" date="2022-06" db="EMBL/GenBank/DDBJ databases">
        <title>Solitalea sp. MAHUQ-68 isolated from rhizospheric soil.</title>
        <authorList>
            <person name="Huq M.A."/>
        </authorList>
    </citation>
    <scope>NUCLEOTIDE SEQUENCE</scope>
    <source>
        <strain evidence="2">MAHUQ-68</strain>
    </source>
</reference>
<protein>
    <submittedName>
        <fullName evidence="2">DUF2490 domain-containing protein</fullName>
    </submittedName>
</protein>
<keyword evidence="3" id="KW-1185">Reference proteome</keyword>
<feature type="signal peptide" evidence="1">
    <location>
        <begin position="1"/>
        <end position="20"/>
    </location>
</feature>
<dbReference type="Pfam" id="PF10677">
    <property type="entry name" value="DUF2490"/>
    <property type="match status" value="1"/>
</dbReference>
<keyword evidence="1" id="KW-0732">Signal</keyword>
<dbReference type="EMBL" id="JAMWYS010000042">
    <property type="protein sequence ID" value="MCO4293761.1"/>
    <property type="molecule type" value="Genomic_DNA"/>
</dbReference>
<sequence length="258" mass="30313">MRSLPFLFIIGLLFCSSVKAQTEKVVNNNAMSWFSVNNVFKFNNKWATVLDFHNRRQDFMAETNFWFIRGGIAYYIKPNLRLVAGYAHLWLTPPADSLSNWQDENRFYTELLFTQKLGSLNLLQRLRVEQRWQEQIVNDEKVGTKFTNRIRYLLSFNLPVFKGEKAFYLPSLMLADEILLNFGKQVVYNSMDQNRLFIGIKQNISKSLNFDFGYMNVFQQKSAGNVYDSNHTLRLFFYYTLNLAKEKKPSTPIHESGD</sequence>